<comment type="caution">
    <text evidence="4">The sequence shown here is derived from an EMBL/GenBank/DDBJ whole genome shotgun (WGS) entry which is preliminary data.</text>
</comment>
<dbReference type="Pfam" id="PF13505">
    <property type="entry name" value="OMP_b-brl"/>
    <property type="match status" value="1"/>
</dbReference>
<dbReference type="InterPro" id="IPR011250">
    <property type="entry name" value="OMP/PagP_B-barrel"/>
</dbReference>
<dbReference type="InterPro" id="IPR027385">
    <property type="entry name" value="Beta-barrel_OMP"/>
</dbReference>
<evidence type="ECO:0000313" key="4">
    <source>
        <dbReference type="EMBL" id="TYK65848.1"/>
    </source>
</evidence>
<dbReference type="SUPFAM" id="SSF56925">
    <property type="entry name" value="OMPA-like"/>
    <property type="match status" value="1"/>
</dbReference>
<feature type="domain" description="Outer membrane protein beta-barrel" evidence="3">
    <location>
        <begin position="18"/>
        <end position="222"/>
    </location>
</feature>
<feature type="signal peptide" evidence="2">
    <location>
        <begin position="1"/>
        <end position="29"/>
    </location>
</feature>
<protein>
    <submittedName>
        <fullName evidence="4">Porin family protein</fullName>
    </submittedName>
</protein>
<sequence>MIFKNMSKMMMIGSVVGLLASTISTDALANYSHRGERWESTFKVNYDLDASVNTDGGATTDLNSGWGWGFTLGYNLNQHILLNYDFSASTPSYNTTITTDSGLDVPVSQVLDKYDSQFNVVYNVLTSAFTPYVQAGAGWSYMDSNIADGPPSSVCWYDPWWGYICNGYQSTYDDTAFSYNVAVGVRYELPNYLFFRASYKQSWVDLKHSDTASLGGFQVEIGSMF</sequence>
<dbReference type="RefSeq" id="WP_101342810.1">
    <property type="nucleotide sequence ID" value="NZ_PJAI02000007.1"/>
</dbReference>
<dbReference type="Gene3D" id="2.40.160.20">
    <property type="match status" value="1"/>
</dbReference>
<evidence type="ECO:0000259" key="3">
    <source>
        <dbReference type="Pfam" id="PF13505"/>
    </source>
</evidence>
<name>A0ABY3MXC2_9GAMM</name>
<dbReference type="Proteomes" id="UP000815846">
    <property type="component" value="Unassembled WGS sequence"/>
</dbReference>
<evidence type="ECO:0000256" key="2">
    <source>
        <dbReference type="SAM" id="SignalP"/>
    </source>
</evidence>
<organism evidence="4 5">
    <name type="scientific">Colwellia echini</name>
    <dbReference type="NCBI Taxonomy" id="1982103"/>
    <lineage>
        <taxon>Bacteria</taxon>
        <taxon>Pseudomonadati</taxon>
        <taxon>Pseudomonadota</taxon>
        <taxon>Gammaproteobacteria</taxon>
        <taxon>Alteromonadales</taxon>
        <taxon>Colwelliaceae</taxon>
        <taxon>Colwellia</taxon>
    </lineage>
</organism>
<evidence type="ECO:0000256" key="1">
    <source>
        <dbReference type="ARBA" id="ARBA00022729"/>
    </source>
</evidence>
<dbReference type="EMBL" id="PJAI02000007">
    <property type="protein sequence ID" value="TYK65848.1"/>
    <property type="molecule type" value="Genomic_DNA"/>
</dbReference>
<feature type="chain" id="PRO_5045857299" evidence="2">
    <location>
        <begin position="30"/>
        <end position="225"/>
    </location>
</feature>
<keyword evidence="1 2" id="KW-0732">Signal</keyword>
<accession>A0ABY3MXC2</accession>
<proteinExistence type="predicted"/>
<reference evidence="4 5" key="1">
    <citation type="submission" date="2019-08" db="EMBL/GenBank/DDBJ databases">
        <title>Microbe sample from Colwellia echini.</title>
        <authorList>
            <person name="Christiansen L."/>
            <person name="Pathiraja D."/>
            <person name="Schultz-Johansen M."/>
            <person name="Choi I.-G."/>
            <person name="Stougaard P."/>
        </authorList>
    </citation>
    <scope>NUCLEOTIDE SEQUENCE [LARGE SCALE GENOMIC DNA]</scope>
    <source>
        <strain evidence="4 5">A3</strain>
    </source>
</reference>
<gene>
    <name evidence="4" type="ORF">CWS31_007810</name>
</gene>
<evidence type="ECO:0000313" key="5">
    <source>
        <dbReference type="Proteomes" id="UP000815846"/>
    </source>
</evidence>
<keyword evidence="5" id="KW-1185">Reference proteome</keyword>